<comment type="caution">
    <text evidence="2">The sequence shown here is derived from an EMBL/GenBank/DDBJ whole genome shotgun (WGS) entry which is preliminary data.</text>
</comment>
<organism evidence="2 3">
    <name type="scientific">Ajellomyces capsulatus</name>
    <name type="common">Darling's disease fungus</name>
    <name type="synonym">Histoplasma capsulatum</name>
    <dbReference type="NCBI Taxonomy" id="5037"/>
    <lineage>
        <taxon>Eukaryota</taxon>
        <taxon>Fungi</taxon>
        <taxon>Dikarya</taxon>
        <taxon>Ascomycota</taxon>
        <taxon>Pezizomycotina</taxon>
        <taxon>Eurotiomycetes</taxon>
        <taxon>Eurotiomycetidae</taxon>
        <taxon>Onygenales</taxon>
        <taxon>Ajellomycetaceae</taxon>
        <taxon>Histoplasma</taxon>
    </lineage>
</organism>
<evidence type="ECO:0000256" key="1">
    <source>
        <dbReference type="SAM" id="Phobius"/>
    </source>
</evidence>
<keyword evidence="1" id="KW-0812">Transmembrane</keyword>
<dbReference type="Proteomes" id="UP000670092">
    <property type="component" value="Unassembled WGS sequence"/>
</dbReference>
<protein>
    <submittedName>
        <fullName evidence="2">Uncharacterized protein</fullName>
    </submittedName>
</protein>
<reference evidence="2 3" key="1">
    <citation type="submission" date="2021-01" db="EMBL/GenBank/DDBJ databases">
        <title>Chromosome-level genome assembly of a human fungal pathogen reveals clustering of transcriptionally co-regulated genes.</title>
        <authorList>
            <person name="Voorhies M."/>
            <person name="Cohen S."/>
            <person name="Shea T.P."/>
            <person name="Petrus S."/>
            <person name="Munoz J.F."/>
            <person name="Poplawski S."/>
            <person name="Goldman W.E."/>
            <person name="Michael T."/>
            <person name="Cuomo C.A."/>
            <person name="Sil A."/>
            <person name="Beyhan S."/>
        </authorList>
    </citation>
    <scope>NUCLEOTIDE SEQUENCE [LARGE SCALE GENOMIC DNA]</scope>
    <source>
        <strain evidence="2 3">G184AR</strain>
    </source>
</reference>
<dbReference type="VEuPathDB" id="FungiDB:I7I52_10905"/>
<dbReference type="EMBL" id="JAEVHI010000002">
    <property type="protein sequence ID" value="KAG5300323.1"/>
    <property type="molecule type" value="Genomic_DNA"/>
</dbReference>
<proteinExistence type="predicted"/>
<evidence type="ECO:0000313" key="2">
    <source>
        <dbReference type="EMBL" id="KAG5300323.1"/>
    </source>
</evidence>
<dbReference type="AlphaFoldDB" id="A0A8H7Z1F8"/>
<accession>A0A8H7Z1F8</accession>
<feature type="transmembrane region" description="Helical" evidence="1">
    <location>
        <begin position="20"/>
        <end position="38"/>
    </location>
</feature>
<name>A0A8H7Z1F8_AJECA</name>
<keyword evidence="1" id="KW-1133">Transmembrane helix</keyword>
<evidence type="ECO:0000313" key="3">
    <source>
        <dbReference type="Proteomes" id="UP000670092"/>
    </source>
</evidence>
<sequence length="77" mass="8710">MVISGQGWEYLPTSCSENVKLLLFGLVYLLVLVILLLAGNMSLLRSSQCLTLFISGLIYHSKCIRLPTHSHKLKFRM</sequence>
<gene>
    <name evidence="2" type="ORF">I7I52_10905</name>
</gene>
<keyword evidence="1" id="KW-0472">Membrane</keyword>